<accession>A0A9X0G5A2</accession>
<dbReference type="RefSeq" id="WP_012552653.1">
    <property type="nucleotide sequence ID" value="NZ_JAHBMO010000017.1"/>
</dbReference>
<protein>
    <submittedName>
        <fullName evidence="1">CopG family transcriptional regulator</fullName>
    </submittedName>
</protein>
<name>A0A9X0G5A2_BACCE</name>
<dbReference type="AlphaFoldDB" id="A0A9X0G5A2"/>
<dbReference type="EMBL" id="JYFW01000038">
    <property type="protein sequence ID" value="KMP14945.1"/>
    <property type="molecule type" value="Genomic_DNA"/>
</dbReference>
<dbReference type="InterPro" id="IPR013321">
    <property type="entry name" value="Arc_rbn_hlx_hlx"/>
</dbReference>
<dbReference type="Gene3D" id="1.10.1220.10">
    <property type="entry name" value="Met repressor-like"/>
    <property type="match status" value="1"/>
</dbReference>
<dbReference type="Proteomes" id="UP000036243">
    <property type="component" value="Unassembled WGS sequence"/>
</dbReference>
<comment type="caution">
    <text evidence="1">The sequence shown here is derived from an EMBL/GenBank/DDBJ whole genome shotgun (WGS) entry which is preliminary data.</text>
</comment>
<evidence type="ECO:0000313" key="2">
    <source>
        <dbReference type="Proteomes" id="UP000036243"/>
    </source>
</evidence>
<gene>
    <name evidence="1" type="ORF">TQ94_20185</name>
</gene>
<reference evidence="1 2" key="1">
    <citation type="submission" date="2015-02" db="EMBL/GenBank/DDBJ databases">
        <title>Evolution of B. cereus sensu lato: Distribution, horizontal transfer and duplication of chromosomal virulence genes.</title>
        <authorList>
            <person name="Boehm M.-E."/>
            <person name="Huptas C."/>
            <person name="Krey V.M."/>
            <person name="Scherer S."/>
        </authorList>
    </citation>
    <scope>NUCLEOTIDE SEQUENCE [LARGE SCALE GENOMIC DNA]</scope>
    <source>
        <strain evidence="1 2">#17</strain>
    </source>
</reference>
<dbReference type="GO" id="GO:0006355">
    <property type="term" value="P:regulation of DNA-templated transcription"/>
    <property type="evidence" value="ECO:0007669"/>
    <property type="project" value="InterPro"/>
</dbReference>
<proteinExistence type="predicted"/>
<sequence>MSSHGGKRKGAGRPSMGVTKKISVTLPEEVWDLIDQECEDKNTKRAQIFRETLLKKYIK</sequence>
<organism evidence="1 2">
    <name type="scientific">Bacillus cereus</name>
    <dbReference type="NCBI Taxonomy" id="1396"/>
    <lineage>
        <taxon>Bacteria</taxon>
        <taxon>Bacillati</taxon>
        <taxon>Bacillota</taxon>
        <taxon>Bacilli</taxon>
        <taxon>Bacillales</taxon>
        <taxon>Bacillaceae</taxon>
        <taxon>Bacillus</taxon>
        <taxon>Bacillus cereus group</taxon>
    </lineage>
</organism>
<evidence type="ECO:0000313" key="1">
    <source>
        <dbReference type="EMBL" id="KMP14945.1"/>
    </source>
</evidence>